<proteinExistence type="predicted"/>
<dbReference type="EMBL" id="JAANER010000007">
    <property type="protein sequence ID" value="KAG9187586.1"/>
    <property type="molecule type" value="Genomic_DNA"/>
</dbReference>
<organism evidence="2 3">
    <name type="scientific">Alternaria panax</name>
    <dbReference type="NCBI Taxonomy" id="48097"/>
    <lineage>
        <taxon>Eukaryota</taxon>
        <taxon>Fungi</taxon>
        <taxon>Dikarya</taxon>
        <taxon>Ascomycota</taxon>
        <taxon>Pezizomycotina</taxon>
        <taxon>Dothideomycetes</taxon>
        <taxon>Pleosporomycetidae</taxon>
        <taxon>Pleosporales</taxon>
        <taxon>Pleosporineae</taxon>
        <taxon>Pleosporaceae</taxon>
        <taxon>Alternaria</taxon>
        <taxon>Alternaria sect. Panax</taxon>
    </lineage>
</organism>
<sequence length="656" mass="73501">MASRGVRRNIYEPLIGDAIRLLFVKPGFKDEPLQCALVTIANLSESPPYNALSYVWGESDGAASILCNGADMAITKRLADTLKYLRPSPEWRSVVPWSTNHPLHSSKNAWKGFARSRHEQHQESEWEQESLLWIDAICIDQTNDNERASQVKLMGRIYTQATAVTIWLGAEDKQSPDSIPTSTITSGVHIGTYGRTPVLLSFIAQALRNARGPQNRLASVTPVEDSLHRNIAYGFPHPNAPEWAIVRDFFTNSWFERVWVVQEAVLASKATVLLGDWEIEWAAIGEAAIWFQTKGYALPAVLKYELQNQQDLLPVAKAVSVWSQCSSPDKQTPLLDLLQAFRNRLATNPRDKVYATFGIAKELAYVEEHGFHQLLEPDYEKPILDVYRDVARFLIIEHGNLAVLSHAGSPQEPLWPSWVPDWRQNRALITLSTMQSADAYNAGGSESLYMSFDDNADTLSLKGIEFDHVAAYGHKLASYGFGYVTYQEEVDFVKMAWGLVQPSDPSSASYANRTLMRRFIQTLTAGQGHVPDFFGHALRWFAQHTQIHHITSLLQRISRSPKQSADSGRFHEAFVRACVDRRFFVTRNGLMGIGPDAMKEGDVVAILIGGRVPYVVQPVGRGHMLVGECYVAGLMDGEELSKWKDEGGKRKVFNLV</sequence>
<comment type="caution">
    <text evidence="2">The sequence shown here is derived from an EMBL/GenBank/DDBJ whole genome shotgun (WGS) entry which is preliminary data.</text>
</comment>
<evidence type="ECO:0000313" key="2">
    <source>
        <dbReference type="EMBL" id="KAG9187586.1"/>
    </source>
</evidence>
<dbReference type="AlphaFoldDB" id="A0AAD4I896"/>
<dbReference type="PANTHER" id="PTHR24148">
    <property type="entry name" value="ANKYRIN REPEAT DOMAIN-CONTAINING PROTEIN 39 HOMOLOG-RELATED"/>
    <property type="match status" value="1"/>
</dbReference>
<accession>A0AAD4I896</accession>
<dbReference type="Pfam" id="PF06985">
    <property type="entry name" value="HET"/>
    <property type="match status" value="1"/>
</dbReference>
<evidence type="ECO:0000259" key="1">
    <source>
        <dbReference type="Pfam" id="PF06985"/>
    </source>
</evidence>
<dbReference type="PANTHER" id="PTHR24148:SF80">
    <property type="entry name" value="HETEROKARYON INCOMPATIBILITY DOMAIN-CONTAINING PROTEIN"/>
    <property type="match status" value="1"/>
</dbReference>
<dbReference type="Pfam" id="PF26639">
    <property type="entry name" value="Het-6_barrel"/>
    <property type="match status" value="1"/>
</dbReference>
<feature type="domain" description="Heterokaryon incompatibility" evidence="1">
    <location>
        <begin position="127"/>
        <end position="263"/>
    </location>
</feature>
<evidence type="ECO:0000313" key="3">
    <source>
        <dbReference type="Proteomes" id="UP001199106"/>
    </source>
</evidence>
<dbReference type="InterPro" id="IPR010730">
    <property type="entry name" value="HET"/>
</dbReference>
<reference evidence="2" key="1">
    <citation type="submission" date="2021-07" db="EMBL/GenBank/DDBJ databases">
        <title>Genome Resource of American Ginseng Black Spot Pathogen Alternaria panax.</title>
        <authorList>
            <person name="Qiu C."/>
            <person name="Wang W."/>
            <person name="Liu Z."/>
        </authorList>
    </citation>
    <scope>NUCLEOTIDE SEQUENCE</scope>
    <source>
        <strain evidence="2">BNCC115425</strain>
    </source>
</reference>
<name>A0AAD4I896_9PLEO</name>
<dbReference type="Proteomes" id="UP001199106">
    <property type="component" value="Unassembled WGS sequence"/>
</dbReference>
<gene>
    <name evidence="2" type="ORF">G6011_05457</name>
</gene>
<keyword evidence="3" id="KW-1185">Reference proteome</keyword>
<protein>
    <recommendedName>
        <fullName evidence="1">Heterokaryon incompatibility domain-containing protein</fullName>
    </recommendedName>
</protein>
<dbReference type="InterPro" id="IPR052895">
    <property type="entry name" value="HetReg/Transcr_Mod"/>
</dbReference>